<keyword evidence="8" id="KW-1185">Reference proteome</keyword>
<dbReference type="PROSITE" id="PS50850">
    <property type="entry name" value="MFS"/>
    <property type="match status" value="1"/>
</dbReference>
<sequence length="436" mass="47577">MMAPASGQVAAKLDITSSLEQEMTVSIFVLGFAVGPLFWGPASEIFGRIRVLQLANLLYLIFNLVCAWAPNKAAFIVFRFIAGLGGGAPLSVGAGVLSDLWRAEERGKGAALYSLGPLLGPALGPVMGAWIVDKVPNDGYRWIFISTTIFSALVQLIGLFGLRETYGPVLLRQQAAAIKKSMGLPFDSDRVQTIHEVKSGRKSYRSVVVHGMLRPFALIATEPIIQLFTAYLSLIYGTIYLVLTTTSAIYRGVYGQSVGISGLHYLSLALGFMIASQGGARYLDVIYRKLTAKEGKGRPEFRLPLVIPASIFLPLGLLMYGWGAEKRIHWIFPDVGLVLVGFSMIIIFQSSTSYLIDLYTLHAASALAATICFRSMAGCFFPWFATYMYDGIGYGWGCTILAAVAIIIGWPSTPLLWFYGERIRSRSRYVAKAAAK</sequence>
<dbReference type="GO" id="GO:0016020">
    <property type="term" value="C:membrane"/>
    <property type="evidence" value="ECO:0007669"/>
    <property type="project" value="UniProtKB-SubCell"/>
</dbReference>
<reference evidence="7 8" key="1">
    <citation type="journal article" date="2015" name="Front. Microbiol.">
        <title>Genome sequence of the plant growth promoting endophytic yeast Rhodotorula graminis WP1.</title>
        <authorList>
            <person name="Firrincieli A."/>
            <person name="Otillar R."/>
            <person name="Salamov A."/>
            <person name="Schmutz J."/>
            <person name="Khan Z."/>
            <person name="Redman R.S."/>
            <person name="Fleck N.D."/>
            <person name="Lindquist E."/>
            <person name="Grigoriev I.V."/>
            <person name="Doty S.L."/>
        </authorList>
    </citation>
    <scope>NUCLEOTIDE SEQUENCE [LARGE SCALE GENOMIC DNA]</scope>
    <source>
        <strain evidence="7 8">WP1</strain>
    </source>
</reference>
<feature type="transmembrane region" description="Helical" evidence="5">
    <location>
        <begin position="23"/>
        <end position="39"/>
    </location>
</feature>
<feature type="transmembrane region" description="Helical" evidence="5">
    <location>
        <begin position="263"/>
        <end position="283"/>
    </location>
</feature>
<dbReference type="InterPro" id="IPR020846">
    <property type="entry name" value="MFS_dom"/>
</dbReference>
<dbReference type="SUPFAM" id="SSF103473">
    <property type="entry name" value="MFS general substrate transporter"/>
    <property type="match status" value="1"/>
</dbReference>
<evidence type="ECO:0000256" key="2">
    <source>
        <dbReference type="ARBA" id="ARBA00022692"/>
    </source>
</evidence>
<evidence type="ECO:0000259" key="6">
    <source>
        <dbReference type="PROSITE" id="PS50850"/>
    </source>
</evidence>
<dbReference type="OMA" id="YIYGIMY"/>
<protein>
    <recommendedName>
        <fullName evidence="6">Major facilitator superfamily (MFS) profile domain-containing protein</fullName>
    </recommendedName>
</protein>
<dbReference type="InterPro" id="IPR011701">
    <property type="entry name" value="MFS"/>
</dbReference>
<feature type="transmembrane region" description="Helical" evidence="5">
    <location>
        <begin position="51"/>
        <end position="70"/>
    </location>
</feature>
<name>A0A194S990_RHOGW</name>
<feature type="transmembrane region" description="Helical" evidence="5">
    <location>
        <begin position="76"/>
        <end position="98"/>
    </location>
</feature>
<dbReference type="OrthoDB" id="6770063at2759"/>
<dbReference type="GO" id="GO:0022857">
    <property type="term" value="F:transmembrane transporter activity"/>
    <property type="evidence" value="ECO:0007669"/>
    <property type="project" value="InterPro"/>
</dbReference>
<evidence type="ECO:0000313" key="7">
    <source>
        <dbReference type="EMBL" id="KPV77298.1"/>
    </source>
</evidence>
<dbReference type="InterPro" id="IPR036259">
    <property type="entry name" value="MFS_trans_sf"/>
</dbReference>
<organism evidence="7 8">
    <name type="scientific">Rhodotorula graminis (strain WP1)</name>
    <dbReference type="NCBI Taxonomy" id="578459"/>
    <lineage>
        <taxon>Eukaryota</taxon>
        <taxon>Fungi</taxon>
        <taxon>Dikarya</taxon>
        <taxon>Basidiomycota</taxon>
        <taxon>Pucciniomycotina</taxon>
        <taxon>Microbotryomycetes</taxon>
        <taxon>Sporidiobolales</taxon>
        <taxon>Sporidiobolaceae</taxon>
        <taxon>Rhodotorula</taxon>
    </lineage>
</organism>
<feature type="transmembrane region" description="Helical" evidence="5">
    <location>
        <begin position="110"/>
        <end position="131"/>
    </location>
</feature>
<dbReference type="CDD" id="cd17323">
    <property type="entry name" value="MFS_Tpo1_MDR_like"/>
    <property type="match status" value="1"/>
</dbReference>
<keyword evidence="3 5" id="KW-1133">Transmembrane helix</keyword>
<feature type="transmembrane region" description="Helical" evidence="5">
    <location>
        <begin position="360"/>
        <end position="385"/>
    </location>
</feature>
<evidence type="ECO:0000256" key="3">
    <source>
        <dbReference type="ARBA" id="ARBA00022989"/>
    </source>
</evidence>
<accession>A0A194S990</accession>
<dbReference type="AlphaFoldDB" id="A0A194S990"/>
<comment type="subcellular location">
    <subcellularLocation>
        <location evidence="1">Membrane</location>
        <topology evidence="1">Multi-pass membrane protein</topology>
    </subcellularLocation>
</comment>
<evidence type="ECO:0000313" key="8">
    <source>
        <dbReference type="Proteomes" id="UP000053890"/>
    </source>
</evidence>
<dbReference type="EMBL" id="KQ474074">
    <property type="protein sequence ID" value="KPV77298.1"/>
    <property type="molecule type" value="Genomic_DNA"/>
</dbReference>
<keyword evidence="4 5" id="KW-0472">Membrane</keyword>
<dbReference type="Gene3D" id="1.20.1250.20">
    <property type="entry name" value="MFS general substrate transporter like domains"/>
    <property type="match status" value="1"/>
</dbReference>
<dbReference type="Proteomes" id="UP000053890">
    <property type="component" value="Unassembled WGS sequence"/>
</dbReference>
<dbReference type="RefSeq" id="XP_018273347.1">
    <property type="nucleotide sequence ID" value="XM_018413115.1"/>
</dbReference>
<evidence type="ECO:0000256" key="1">
    <source>
        <dbReference type="ARBA" id="ARBA00004141"/>
    </source>
</evidence>
<dbReference type="PANTHER" id="PTHR23502:SF60">
    <property type="entry name" value="MAJOR FACILITATOR SUPERFAMILY (MFS) PROFILE DOMAIN-CONTAINING PROTEIN-RELATED"/>
    <property type="match status" value="1"/>
</dbReference>
<feature type="transmembrane region" description="Helical" evidence="5">
    <location>
        <begin position="328"/>
        <end position="348"/>
    </location>
</feature>
<feature type="domain" description="Major facilitator superfamily (MFS) profile" evidence="6">
    <location>
        <begin position="1"/>
        <end position="421"/>
    </location>
</feature>
<gene>
    <name evidence="7" type="ORF">RHOBADRAFT_33485</name>
</gene>
<feature type="transmembrane region" description="Helical" evidence="5">
    <location>
        <begin position="224"/>
        <end position="243"/>
    </location>
</feature>
<dbReference type="Pfam" id="PF07690">
    <property type="entry name" value="MFS_1"/>
    <property type="match status" value="1"/>
</dbReference>
<dbReference type="PANTHER" id="PTHR23502">
    <property type="entry name" value="MAJOR FACILITATOR SUPERFAMILY"/>
    <property type="match status" value="1"/>
</dbReference>
<proteinExistence type="predicted"/>
<evidence type="ECO:0000256" key="4">
    <source>
        <dbReference type="ARBA" id="ARBA00023136"/>
    </source>
</evidence>
<feature type="transmembrane region" description="Helical" evidence="5">
    <location>
        <begin position="303"/>
        <end position="322"/>
    </location>
</feature>
<dbReference type="STRING" id="578459.A0A194S990"/>
<feature type="transmembrane region" description="Helical" evidence="5">
    <location>
        <begin position="143"/>
        <end position="162"/>
    </location>
</feature>
<evidence type="ECO:0000256" key="5">
    <source>
        <dbReference type="SAM" id="Phobius"/>
    </source>
</evidence>
<feature type="transmembrane region" description="Helical" evidence="5">
    <location>
        <begin position="391"/>
        <end position="419"/>
    </location>
</feature>
<dbReference type="GeneID" id="28973564"/>
<dbReference type="FunFam" id="1.20.1250.20:FF:000011">
    <property type="entry name" value="MFS multidrug transporter, putative"/>
    <property type="match status" value="1"/>
</dbReference>
<keyword evidence="2 5" id="KW-0812">Transmembrane</keyword>